<accession>A0A7W7SLW6</accession>
<reference evidence="2 3" key="1">
    <citation type="submission" date="2020-08" db="EMBL/GenBank/DDBJ databases">
        <title>Sequencing the genomes of 1000 actinobacteria strains.</title>
        <authorList>
            <person name="Klenk H.-P."/>
        </authorList>
    </citation>
    <scope>NUCLEOTIDE SEQUENCE [LARGE SCALE GENOMIC DNA]</scope>
    <source>
        <strain evidence="2 3">DSM 45886</strain>
    </source>
</reference>
<evidence type="ECO:0000256" key="1">
    <source>
        <dbReference type="SAM" id="MobiDB-lite"/>
    </source>
</evidence>
<evidence type="ECO:0000313" key="3">
    <source>
        <dbReference type="Proteomes" id="UP000578819"/>
    </source>
</evidence>
<name>A0A7W7SLW6_9ACTN</name>
<keyword evidence="3" id="KW-1185">Reference proteome</keyword>
<organism evidence="2 3">
    <name type="scientific">Micromonospora polyrhachis</name>
    <dbReference type="NCBI Taxonomy" id="1282883"/>
    <lineage>
        <taxon>Bacteria</taxon>
        <taxon>Bacillati</taxon>
        <taxon>Actinomycetota</taxon>
        <taxon>Actinomycetes</taxon>
        <taxon>Micromonosporales</taxon>
        <taxon>Micromonosporaceae</taxon>
        <taxon>Micromonospora</taxon>
    </lineage>
</organism>
<evidence type="ECO:0000313" key="2">
    <source>
        <dbReference type="EMBL" id="MBB4956607.1"/>
    </source>
</evidence>
<feature type="region of interest" description="Disordered" evidence="1">
    <location>
        <begin position="1"/>
        <end position="22"/>
    </location>
</feature>
<dbReference type="AlphaFoldDB" id="A0A7W7SLW6"/>
<dbReference type="EMBL" id="JACHJW010000001">
    <property type="protein sequence ID" value="MBB4956607.1"/>
    <property type="molecule type" value="Genomic_DNA"/>
</dbReference>
<comment type="caution">
    <text evidence="2">The sequence shown here is derived from an EMBL/GenBank/DDBJ whole genome shotgun (WGS) entry which is preliminary data.</text>
</comment>
<gene>
    <name evidence="2" type="ORF">FHR38_000340</name>
</gene>
<protein>
    <submittedName>
        <fullName evidence="2">Uncharacterized protein</fullName>
    </submittedName>
</protein>
<sequence>MHPVAFDHAIRNGSARANAEGHPCPFHDDRFWAELKANSPTEWADAAAGSVLPTPAAGAARRGGAASTPPAG</sequence>
<proteinExistence type="predicted"/>
<dbReference type="Proteomes" id="UP000578819">
    <property type="component" value="Unassembled WGS sequence"/>
</dbReference>